<evidence type="ECO:0000256" key="1">
    <source>
        <dbReference type="SAM" id="MobiDB-lite"/>
    </source>
</evidence>
<evidence type="ECO:0000313" key="3">
    <source>
        <dbReference type="Proteomes" id="UP000244201"/>
    </source>
</evidence>
<dbReference type="EMBL" id="CP026304">
    <property type="protein sequence ID" value="AVZ72880.1"/>
    <property type="molecule type" value="Genomic_DNA"/>
</dbReference>
<name>A0A2R4T172_9ACTN</name>
<sequence length="95" mass="10323">MSRDVTVFKPRRDRGSLTVPLSITNSGKKRASYQVEVRITGPGGFDATVRVDTGAVALYPGTSWPTELTVKDPGKPLPDNPVVSIVKNNKRELQS</sequence>
<protein>
    <recommendedName>
        <fullName evidence="4">CARDB domain-containing protein</fullName>
    </recommendedName>
</protein>
<accession>A0A2R4T172</accession>
<feature type="region of interest" description="Disordered" evidence="1">
    <location>
        <begin position="65"/>
        <end position="95"/>
    </location>
</feature>
<dbReference type="Proteomes" id="UP000244201">
    <property type="component" value="Chromosome"/>
</dbReference>
<proteinExistence type="predicted"/>
<reference evidence="2 3" key="1">
    <citation type="submission" date="2018-01" db="EMBL/GenBank/DDBJ databases">
        <title>Complete genome sequence of Streptomyces lunaelactis MM109T, a Ferroverdin A producer isolated from cave moonmilk deposits.</title>
        <authorList>
            <person name="Naome A."/>
            <person name="Martinet L."/>
            <person name="Maciejewska M."/>
            <person name="Anderssen S."/>
            <person name="Adam D."/>
            <person name="Tenconi E."/>
            <person name="Deflandre B."/>
            <person name="Arguelles-Arias A."/>
            <person name="Calusinska M."/>
            <person name="Copieters W."/>
            <person name="Karim L."/>
            <person name="Hanikenne M."/>
            <person name="Baurain D."/>
            <person name="van Wezel G."/>
            <person name="Smargiasso N."/>
            <person name="de Pauw E."/>
            <person name="Delfosse P."/>
            <person name="Rigali S."/>
        </authorList>
    </citation>
    <scope>NUCLEOTIDE SEQUENCE [LARGE SCALE GENOMIC DNA]</scope>
    <source>
        <strain evidence="2 3">MM109</strain>
    </source>
</reference>
<gene>
    <name evidence="2" type="ORF">SLUN_12445</name>
</gene>
<dbReference type="OrthoDB" id="4215700at2"/>
<dbReference type="KEGG" id="slk:SLUN_12445"/>
<organism evidence="2 3">
    <name type="scientific">Streptomyces lunaelactis</name>
    <dbReference type="NCBI Taxonomy" id="1535768"/>
    <lineage>
        <taxon>Bacteria</taxon>
        <taxon>Bacillati</taxon>
        <taxon>Actinomycetota</taxon>
        <taxon>Actinomycetes</taxon>
        <taxon>Kitasatosporales</taxon>
        <taxon>Streptomycetaceae</taxon>
        <taxon>Streptomyces</taxon>
    </lineage>
</organism>
<evidence type="ECO:0008006" key="4">
    <source>
        <dbReference type="Google" id="ProtNLM"/>
    </source>
</evidence>
<dbReference type="GeneID" id="55656068"/>
<keyword evidence="3" id="KW-1185">Reference proteome</keyword>
<dbReference type="RefSeq" id="WP_108148558.1">
    <property type="nucleotide sequence ID" value="NZ_CP026304.1"/>
</dbReference>
<evidence type="ECO:0000313" key="2">
    <source>
        <dbReference type="EMBL" id="AVZ72880.1"/>
    </source>
</evidence>
<dbReference type="AlphaFoldDB" id="A0A2R4T172"/>